<protein>
    <submittedName>
        <fullName evidence="1">Uncharacterized protein</fullName>
    </submittedName>
</protein>
<name>A0A9W9JBX7_9EURO</name>
<organism evidence="1 2">
    <name type="scientific">Penicillium cf. viridicatum</name>
    <dbReference type="NCBI Taxonomy" id="2972119"/>
    <lineage>
        <taxon>Eukaryota</taxon>
        <taxon>Fungi</taxon>
        <taxon>Dikarya</taxon>
        <taxon>Ascomycota</taxon>
        <taxon>Pezizomycotina</taxon>
        <taxon>Eurotiomycetes</taxon>
        <taxon>Eurotiomycetidae</taxon>
        <taxon>Eurotiales</taxon>
        <taxon>Aspergillaceae</taxon>
        <taxon>Penicillium</taxon>
    </lineage>
</organism>
<accession>A0A9W9JBX7</accession>
<reference evidence="1" key="2">
    <citation type="journal article" date="2023" name="IMA Fungus">
        <title>Comparative genomic study of the Penicillium genus elucidates a diverse pangenome and 15 lateral gene transfer events.</title>
        <authorList>
            <person name="Petersen C."/>
            <person name="Sorensen T."/>
            <person name="Nielsen M.R."/>
            <person name="Sondergaard T.E."/>
            <person name="Sorensen J.L."/>
            <person name="Fitzpatrick D.A."/>
            <person name="Frisvad J.C."/>
            <person name="Nielsen K.L."/>
        </authorList>
    </citation>
    <scope>NUCLEOTIDE SEQUENCE</scope>
    <source>
        <strain evidence="1">IBT 20477</strain>
    </source>
</reference>
<comment type="caution">
    <text evidence="1">The sequence shown here is derived from an EMBL/GenBank/DDBJ whole genome shotgun (WGS) entry which is preliminary data.</text>
</comment>
<sequence>MSGGRKRLPLHRRPIALDYLPVSASSSGNKTARLWDTATGALQQTSRMGGRVNGLESSYGVHE</sequence>
<reference evidence="1" key="1">
    <citation type="submission" date="2022-11" db="EMBL/GenBank/DDBJ databases">
        <authorList>
            <person name="Petersen C."/>
        </authorList>
    </citation>
    <scope>NUCLEOTIDE SEQUENCE</scope>
    <source>
        <strain evidence="1">IBT 20477</strain>
    </source>
</reference>
<dbReference type="EMBL" id="JAPQKQ010000006">
    <property type="protein sequence ID" value="KAJ5192105.1"/>
    <property type="molecule type" value="Genomic_DNA"/>
</dbReference>
<gene>
    <name evidence="1" type="ORF">N7449_008247</name>
</gene>
<keyword evidence="2" id="KW-1185">Reference proteome</keyword>
<evidence type="ECO:0000313" key="1">
    <source>
        <dbReference type="EMBL" id="KAJ5192105.1"/>
    </source>
</evidence>
<proteinExistence type="predicted"/>
<dbReference type="Proteomes" id="UP001150942">
    <property type="component" value="Unassembled WGS sequence"/>
</dbReference>
<dbReference type="AlphaFoldDB" id="A0A9W9JBX7"/>
<evidence type="ECO:0000313" key="2">
    <source>
        <dbReference type="Proteomes" id="UP001150942"/>
    </source>
</evidence>
<dbReference type="OrthoDB" id="538223at2759"/>